<evidence type="ECO:0008006" key="5">
    <source>
        <dbReference type="Google" id="ProtNLM"/>
    </source>
</evidence>
<gene>
    <name evidence="3" type="ORF">A3770_04p32190</name>
</gene>
<dbReference type="EMBL" id="CP031037">
    <property type="protein sequence ID" value="QDZ20701.1"/>
    <property type="molecule type" value="Genomic_DNA"/>
</dbReference>
<dbReference type="Pfam" id="PF14688">
    <property type="entry name" value="DUF4461"/>
    <property type="match status" value="1"/>
</dbReference>
<feature type="domain" description="DUF4460" evidence="1">
    <location>
        <begin position="39"/>
        <end position="161"/>
    </location>
</feature>
<dbReference type="AlphaFoldDB" id="A0A5B8MKA8"/>
<evidence type="ECO:0000259" key="1">
    <source>
        <dbReference type="Pfam" id="PF14687"/>
    </source>
</evidence>
<dbReference type="PANTHER" id="PTHR31596:SF1">
    <property type="entry name" value="T-CELL ACTIVATION INHIBITOR, MITOCHONDRIAL"/>
    <property type="match status" value="1"/>
</dbReference>
<accession>A0A5B8MKA8</accession>
<name>A0A5B8MKA8_9CHLO</name>
<evidence type="ECO:0000313" key="3">
    <source>
        <dbReference type="EMBL" id="QDZ20701.1"/>
    </source>
</evidence>
<dbReference type="InterPro" id="IPR027986">
    <property type="entry name" value="TCAIM"/>
</dbReference>
<organism evidence="3 4">
    <name type="scientific">Chloropicon primus</name>
    <dbReference type="NCBI Taxonomy" id="1764295"/>
    <lineage>
        <taxon>Eukaryota</taxon>
        <taxon>Viridiplantae</taxon>
        <taxon>Chlorophyta</taxon>
        <taxon>Chloropicophyceae</taxon>
        <taxon>Chloropicales</taxon>
        <taxon>Chloropicaceae</taxon>
        <taxon>Chloropicon</taxon>
    </lineage>
</organism>
<proteinExistence type="predicted"/>
<reference evidence="3 4" key="1">
    <citation type="submission" date="2018-07" db="EMBL/GenBank/DDBJ databases">
        <title>The complete nuclear genome of the prasinophyte Chloropicon primus (CCMP1205).</title>
        <authorList>
            <person name="Pombert J.-F."/>
            <person name="Otis C."/>
            <person name="Turmel M."/>
            <person name="Lemieux C."/>
        </authorList>
    </citation>
    <scope>NUCLEOTIDE SEQUENCE [LARGE SCALE GENOMIC DNA]</scope>
    <source>
        <strain evidence="3 4">CCMP1205</strain>
    </source>
</reference>
<keyword evidence="4" id="KW-1185">Reference proteome</keyword>
<dbReference type="GO" id="GO:0005739">
    <property type="term" value="C:mitochondrion"/>
    <property type="evidence" value="ECO:0007669"/>
    <property type="project" value="TreeGrafter"/>
</dbReference>
<evidence type="ECO:0000313" key="4">
    <source>
        <dbReference type="Proteomes" id="UP000316726"/>
    </source>
</evidence>
<feature type="domain" description="DUF4461" evidence="2">
    <location>
        <begin position="252"/>
        <end position="491"/>
    </location>
</feature>
<evidence type="ECO:0000259" key="2">
    <source>
        <dbReference type="Pfam" id="PF14688"/>
    </source>
</evidence>
<sequence>MMLVRRVWEAGVTFGVRASRSWSSRNRHGVEKLTPEGTEKEIKSKLNQLYKLVHPDLFHSHPEAKEENERSFKLLQQFMSESDGGVHQRGAKTSSSFQFKFYLRKSEGQGAATSPSPEATFQKVDVELRQPSSTALGWRGKESGAVNPLLTRALNKLLKACGLETISVPTEGEAEAAVRGGEEAYESFAGTNLIDFLPYAADRFHRSGGHAPKSQQTDMIRSTLRMFRGVTTSFSRSLRSRGDDSELSRQGQTCLESLMRALDADHTINVRGLKLVLDQTAKVSATGAMHVNVRELNSKEAWAAYLSSSQDLEVARLRTNFVEGIRRSEDRVASELGITSIHCSAEALAHPEACQELLQQILRRTENVRNYSGHRTNKIVVDKTRECAINQIDGTIVVPLTLSADRILDFFSASAGEADRISFEHQKEVKELERLTYLVRSRLKVRIFSREEGVTIHQFRQCCNRLVRMSKSLMPYTEGLNLRVSGENRLNLSENCVDIAWNFA</sequence>
<protein>
    <recommendedName>
        <fullName evidence="5">DUF4460 domain-containing protein</fullName>
    </recommendedName>
</protein>
<dbReference type="PANTHER" id="PTHR31596">
    <property type="entry name" value="T-CELL ACTIVATION INHIBITOR, MITOCHONDRIAL"/>
    <property type="match status" value="1"/>
</dbReference>
<dbReference type="Pfam" id="PF14687">
    <property type="entry name" value="DUF4460"/>
    <property type="match status" value="1"/>
</dbReference>
<dbReference type="Proteomes" id="UP000316726">
    <property type="component" value="Chromosome 4"/>
</dbReference>
<dbReference type="InterPro" id="IPR027989">
    <property type="entry name" value="DUF4461"/>
</dbReference>
<dbReference type="OrthoDB" id="1888383at2759"/>
<dbReference type="InterPro" id="IPR001623">
    <property type="entry name" value="DnaJ_domain"/>
</dbReference>
<dbReference type="InterPro" id="IPR028031">
    <property type="entry name" value="DUF4460"/>
</dbReference>
<dbReference type="CDD" id="cd06257">
    <property type="entry name" value="DnaJ"/>
    <property type="match status" value="1"/>
</dbReference>